<dbReference type="Pfam" id="PF11748">
    <property type="entry name" value="DUF3306"/>
    <property type="match status" value="1"/>
</dbReference>
<feature type="compositionally biased region" description="Basic residues" evidence="1">
    <location>
        <begin position="1"/>
        <end position="10"/>
    </location>
</feature>
<dbReference type="EMBL" id="JACHXP010000001">
    <property type="protein sequence ID" value="MBB3189094.1"/>
    <property type="molecule type" value="Genomic_DNA"/>
</dbReference>
<sequence length="193" mass="20863">MNRLARWSRLKRGEVVDLPTEDKGPDDPMAHASPSGAPCDTRDAPTDSADLSPGSLDASLPDPDTLPPGSDIKAFLAPGVSAGLRQRALRRLFAAKHYNVRDGLDDYDDDYRQCLKPLASEVAQRLRRWAESTQESVTDDDTQSASADDPTGKRSPRDTSPTQPPTPESAPRDASDNHLPVTDTTTRGEGESV</sequence>
<accession>A0A839V8Q9</accession>
<reference evidence="2 3" key="1">
    <citation type="submission" date="2020-08" db="EMBL/GenBank/DDBJ databases">
        <title>Genomic Encyclopedia of Type Strains, Phase III (KMG-III): the genomes of soil and plant-associated and newly described type strains.</title>
        <authorList>
            <person name="Whitman W."/>
        </authorList>
    </citation>
    <scope>NUCLEOTIDE SEQUENCE [LARGE SCALE GENOMIC DNA]</scope>
    <source>
        <strain evidence="2 3">CECT 7282</strain>
    </source>
</reference>
<keyword evidence="3" id="KW-1185">Reference proteome</keyword>
<dbReference type="AlphaFoldDB" id="A0A839V8Q9"/>
<dbReference type="RefSeq" id="WP_183323843.1">
    <property type="nucleotide sequence ID" value="NZ_JACHXP010000001.1"/>
</dbReference>
<evidence type="ECO:0000313" key="2">
    <source>
        <dbReference type="EMBL" id="MBB3189094.1"/>
    </source>
</evidence>
<evidence type="ECO:0000256" key="1">
    <source>
        <dbReference type="SAM" id="MobiDB-lite"/>
    </source>
</evidence>
<feature type="region of interest" description="Disordered" evidence="1">
    <location>
        <begin position="1"/>
        <end position="71"/>
    </location>
</feature>
<comment type="caution">
    <text evidence="2">The sequence shown here is derived from an EMBL/GenBank/DDBJ whole genome shotgun (WGS) entry which is preliminary data.</text>
</comment>
<proteinExistence type="predicted"/>
<feature type="compositionally biased region" description="Basic and acidic residues" evidence="1">
    <location>
        <begin position="11"/>
        <end position="29"/>
    </location>
</feature>
<gene>
    <name evidence="2" type="ORF">FHR94_000312</name>
</gene>
<evidence type="ECO:0008006" key="4">
    <source>
        <dbReference type="Google" id="ProtNLM"/>
    </source>
</evidence>
<evidence type="ECO:0000313" key="3">
    <source>
        <dbReference type="Proteomes" id="UP000547614"/>
    </source>
</evidence>
<dbReference type="InterPro" id="IPR021735">
    <property type="entry name" value="DUF3306"/>
</dbReference>
<name>A0A839V8Q9_9GAMM</name>
<feature type="region of interest" description="Disordered" evidence="1">
    <location>
        <begin position="126"/>
        <end position="193"/>
    </location>
</feature>
<protein>
    <recommendedName>
        <fullName evidence="4">DUF3306 domain-containing protein</fullName>
    </recommendedName>
</protein>
<dbReference type="Proteomes" id="UP000547614">
    <property type="component" value="Unassembled WGS sequence"/>
</dbReference>
<organism evidence="2 3">
    <name type="scientific">Halomonas cerina</name>
    <dbReference type="NCBI Taxonomy" id="447424"/>
    <lineage>
        <taxon>Bacteria</taxon>
        <taxon>Pseudomonadati</taxon>
        <taxon>Pseudomonadota</taxon>
        <taxon>Gammaproteobacteria</taxon>
        <taxon>Oceanospirillales</taxon>
        <taxon>Halomonadaceae</taxon>
        <taxon>Halomonas</taxon>
    </lineage>
</organism>